<dbReference type="GO" id="GO:0003677">
    <property type="term" value="F:DNA binding"/>
    <property type="evidence" value="ECO:0007669"/>
    <property type="project" value="UniProtKB-KW"/>
</dbReference>
<keyword evidence="5 10" id="KW-0347">Helicase</keyword>
<dbReference type="Gene3D" id="3.40.50.300">
    <property type="entry name" value="P-loop containing nucleotide triphosphate hydrolases"/>
    <property type="match status" value="2"/>
</dbReference>
<dbReference type="InterPro" id="IPR011545">
    <property type="entry name" value="DEAD/DEAH_box_helicase_dom"/>
</dbReference>
<dbReference type="PROSITE" id="PS51192">
    <property type="entry name" value="HELICASE_ATP_BIND_1"/>
    <property type="match status" value="1"/>
</dbReference>
<evidence type="ECO:0000256" key="5">
    <source>
        <dbReference type="ARBA" id="ARBA00022806"/>
    </source>
</evidence>
<evidence type="ECO:0000256" key="3">
    <source>
        <dbReference type="ARBA" id="ARBA00022741"/>
    </source>
</evidence>
<keyword evidence="3 10" id="KW-0547">Nucleotide-binding</keyword>
<feature type="domain" description="Helicase C-terminal" evidence="13">
    <location>
        <begin position="295"/>
        <end position="442"/>
    </location>
</feature>
<evidence type="ECO:0000256" key="8">
    <source>
        <dbReference type="ARBA" id="ARBA00023235"/>
    </source>
</evidence>
<comment type="caution">
    <text evidence="14">The sequence shown here is derived from an EMBL/GenBank/DDBJ whole genome shotgun (WGS) entry which is preliminary data.</text>
</comment>
<dbReference type="FunFam" id="3.40.50.300:FF:001456">
    <property type="entry name" value="ATP-dependent DNA helicase"/>
    <property type="match status" value="1"/>
</dbReference>
<organism evidence="14 15">
    <name type="scientific">Apatococcus fuscideae</name>
    <dbReference type="NCBI Taxonomy" id="2026836"/>
    <lineage>
        <taxon>Eukaryota</taxon>
        <taxon>Viridiplantae</taxon>
        <taxon>Chlorophyta</taxon>
        <taxon>core chlorophytes</taxon>
        <taxon>Trebouxiophyceae</taxon>
        <taxon>Chlorellales</taxon>
        <taxon>Chlorellaceae</taxon>
        <taxon>Apatococcus</taxon>
    </lineage>
</organism>
<keyword evidence="2" id="KW-0479">Metal-binding</keyword>
<gene>
    <name evidence="14" type="ORF">WJX84_004756</name>
</gene>
<protein>
    <recommendedName>
        <fullName evidence="10">ATP-dependent DNA helicase</fullName>
        <ecNumber evidence="10">5.6.2.4</ecNumber>
    </recommendedName>
</protein>
<dbReference type="EC" id="5.6.2.4" evidence="10"/>
<dbReference type="GO" id="GO:0016787">
    <property type="term" value="F:hydrolase activity"/>
    <property type="evidence" value="ECO:0007669"/>
    <property type="project" value="UniProtKB-KW"/>
</dbReference>
<dbReference type="AlphaFoldDB" id="A0AAW1TBD4"/>
<dbReference type="Pfam" id="PF00271">
    <property type="entry name" value="Helicase_C"/>
    <property type="match status" value="1"/>
</dbReference>
<keyword evidence="8" id="KW-0413">Isomerase</keyword>
<dbReference type="PANTHER" id="PTHR13710:SF105">
    <property type="entry name" value="ATP-DEPENDENT DNA HELICASE Q1"/>
    <property type="match status" value="1"/>
</dbReference>
<evidence type="ECO:0000256" key="9">
    <source>
        <dbReference type="ARBA" id="ARBA00034617"/>
    </source>
</evidence>
<sequence>MSEADVDLTDEACGLEDRLLAVESELQEVDAQIEALLARQQQLQKEREQLQYLCSANERAPRADWTGKFDWHEALNDVLRKQYGSTASFRPMQREVINATLQGRDVLCLMPSGGGKSLCYQMPALVREGITLVISPLLSLIQDQVDRLQNAGVSALAITSLTPKEAVNDMYKQIESDPALKLLYATPERIVSAKRFMGKLEKLYKSGRLARIAIDEAHCCSQWGNDFRPDYRKLAVLKQQFPTVPLIALTATATEDVCQDLKDILQIEGCERFRSSVNRPNLFYEVRTKPGTAAELSAAIAACIADEKGASGIVYCLTRKETEQVASDLQEAGISAGTYHADMLSELRMEVHKSWTAGRLQVIVATVAFGMGIDKPDVRFVIHHSMSKSIENYYQESGRAGRDGQPARCVMYFRFSDVLRQASVVSLEPGWQPRLMKMACYAAALSSCRRSFISRHFAEAPAACSGHCDCCCRAEGSAGSRNITTAAQDMAGTLDAFPSSDKRATLNQLIDRWRSAKGVGSSGKAMSRDECEHVISKLYYDGLLSLEMGYTAYATNAYIKLSPKGRHLLQGSKLQVQLEVLRRDQEDLAAPSKRRKKMLAADAT</sequence>
<evidence type="ECO:0000313" key="14">
    <source>
        <dbReference type="EMBL" id="KAK9866075.1"/>
    </source>
</evidence>
<dbReference type="InterPro" id="IPR036388">
    <property type="entry name" value="WH-like_DNA-bd_sf"/>
</dbReference>
<dbReference type="GO" id="GO:0005694">
    <property type="term" value="C:chromosome"/>
    <property type="evidence" value="ECO:0007669"/>
    <property type="project" value="TreeGrafter"/>
</dbReference>
<evidence type="ECO:0000256" key="7">
    <source>
        <dbReference type="ARBA" id="ARBA00023125"/>
    </source>
</evidence>
<comment type="similarity">
    <text evidence="1 10">Belongs to the helicase family. RecQ subfamily.</text>
</comment>
<keyword evidence="11" id="KW-0175">Coiled coil</keyword>
<dbReference type="SUPFAM" id="SSF52540">
    <property type="entry name" value="P-loop containing nucleoside triphosphate hydrolases"/>
    <property type="match status" value="1"/>
</dbReference>
<name>A0AAW1TBD4_9CHLO</name>
<proteinExistence type="inferred from homology"/>
<dbReference type="GO" id="GO:0046872">
    <property type="term" value="F:metal ion binding"/>
    <property type="evidence" value="ECO:0007669"/>
    <property type="project" value="UniProtKB-KW"/>
</dbReference>
<evidence type="ECO:0000256" key="6">
    <source>
        <dbReference type="ARBA" id="ARBA00022840"/>
    </source>
</evidence>
<dbReference type="EMBL" id="JALJOV010000192">
    <property type="protein sequence ID" value="KAK9866075.1"/>
    <property type="molecule type" value="Genomic_DNA"/>
</dbReference>
<keyword evidence="15" id="KW-1185">Reference proteome</keyword>
<dbReference type="Pfam" id="PF00270">
    <property type="entry name" value="DEAD"/>
    <property type="match status" value="1"/>
</dbReference>
<evidence type="ECO:0000259" key="13">
    <source>
        <dbReference type="PROSITE" id="PS51194"/>
    </source>
</evidence>
<dbReference type="InterPro" id="IPR027417">
    <property type="entry name" value="P-loop_NTPase"/>
</dbReference>
<comment type="subcellular location">
    <subcellularLocation>
        <location evidence="10">Nucleus</location>
    </subcellularLocation>
</comment>
<dbReference type="GO" id="GO:0043138">
    <property type="term" value="F:3'-5' DNA helicase activity"/>
    <property type="evidence" value="ECO:0007669"/>
    <property type="project" value="UniProtKB-EC"/>
</dbReference>
<feature type="domain" description="Helicase ATP-binding" evidence="12">
    <location>
        <begin position="97"/>
        <end position="271"/>
    </location>
</feature>
<evidence type="ECO:0000256" key="2">
    <source>
        <dbReference type="ARBA" id="ARBA00022723"/>
    </source>
</evidence>
<feature type="coiled-coil region" evidence="11">
    <location>
        <begin position="19"/>
        <end position="53"/>
    </location>
</feature>
<evidence type="ECO:0000256" key="4">
    <source>
        <dbReference type="ARBA" id="ARBA00022801"/>
    </source>
</evidence>
<evidence type="ECO:0000256" key="11">
    <source>
        <dbReference type="SAM" id="Coils"/>
    </source>
</evidence>
<dbReference type="GO" id="GO:0005524">
    <property type="term" value="F:ATP binding"/>
    <property type="evidence" value="ECO:0007669"/>
    <property type="project" value="UniProtKB-KW"/>
</dbReference>
<dbReference type="Gene3D" id="1.10.10.10">
    <property type="entry name" value="Winged helix-like DNA-binding domain superfamily/Winged helix DNA-binding domain"/>
    <property type="match status" value="1"/>
</dbReference>
<dbReference type="InterPro" id="IPR032284">
    <property type="entry name" value="RecQ_Zn-bd"/>
</dbReference>
<comment type="catalytic activity">
    <reaction evidence="10">
        <text>ATP + H2O = ADP + phosphate + H(+)</text>
        <dbReference type="Rhea" id="RHEA:13065"/>
        <dbReference type="ChEBI" id="CHEBI:15377"/>
        <dbReference type="ChEBI" id="CHEBI:15378"/>
        <dbReference type="ChEBI" id="CHEBI:30616"/>
        <dbReference type="ChEBI" id="CHEBI:43474"/>
        <dbReference type="ChEBI" id="CHEBI:456216"/>
    </reaction>
</comment>
<evidence type="ECO:0000256" key="1">
    <source>
        <dbReference type="ARBA" id="ARBA00005446"/>
    </source>
</evidence>
<keyword evidence="10" id="KW-0539">Nucleus</keyword>
<dbReference type="FunFam" id="3.40.50.300:FF:000296">
    <property type="entry name" value="ATP-dependent DNA helicase RecQ"/>
    <property type="match status" value="1"/>
</dbReference>
<keyword evidence="7" id="KW-0238">DNA-binding</keyword>
<dbReference type="Pfam" id="PF16124">
    <property type="entry name" value="RecQ_Zn_bind"/>
    <property type="match status" value="1"/>
</dbReference>
<dbReference type="NCBIfam" id="TIGR00614">
    <property type="entry name" value="recQ_fam"/>
    <property type="match status" value="1"/>
</dbReference>
<dbReference type="PROSITE" id="PS51194">
    <property type="entry name" value="HELICASE_CTER"/>
    <property type="match status" value="1"/>
</dbReference>
<evidence type="ECO:0000313" key="15">
    <source>
        <dbReference type="Proteomes" id="UP001485043"/>
    </source>
</evidence>
<dbReference type="PANTHER" id="PTHR13710">
    <property type="entry name" value="DNA HELICASE RECQ FAMILY MEMBER"/>
    <property type="match status" value="1"/>
</dbReference>
<keyword evidence="4 10" id="KW-0378">Hydrolase</keyword>
<dbReference type="SMART" id="SM00490">
    <property type="entry name" value="HELICc"/>
    <property type="match status" value="1"/>
</dbReference>
<dbReference type="InterPro" id="IPR014001">
    <property type="entry name" value="Helicase_ATP-bd"/>
</dbReference>
<dbReference type="Proteomes" id="UP001485043">
    <property type="component" value="Unassembled WGS sequence"/>
</dbReference>
<evidence type="ECO:0000259" key="12">
    <source>
        <dbReference type="PROSITE" id="PS51192"/>
    </source>
</evidence>
<dbReference type="InterPro" id="IPR001650">
    <property type="entry name" value="Helicase_C-like"/>
</dbReference>
<dbReference type="GO" id="GO:0009378">
    <property type="term" value="F:four-way junction helicase activity"/>
    <property type="evidence" value="ECO:0007669"/>
    <property type="project" value="TreeGrafter"/>
</dbReference>
<accession>A0AAW1TBD4</accession>
<reference evidence="14 15" key="1">
    <citation type="journal article" date="2024" name="Nat. Commun.">
        <title>Phylogenomics reveals the evolutionary origins of lichenization in chlorophyte algae.</title>
        <authorList>
            <person name="Puginier C."/>
            <person name="Libourel C."/>
            <person name="Otte J."/>
            <person name="Skaloud P."/>
            <person name="Haon M."/>
            <person name="Grisel S."/>
            <person name="Petersen M."/>
            <person name="Berrin J.G."/>
            <person name="Delaux P.M."/>
            <person name="Dal Grande F."/>
            <person name="Keller J."/>
        </authorList>
    </citation>
    <scope>NUCLEOTIDE SEQUENCE [LARGE SCALE GENOMIC DNA]</scope>
    <source>
        <strain evidence="14 15">SAG 2523</strain>
    </source>
</reference>
<dbReference type="GO" id="GO:0005737">
    <property type="term" value="C:cytoplasm"/>
    <property type="evidence" value="ECO:0007669"/>
    <property type="project" value="TreeGrafter"/>
</dbReference>
<dbReference type="GO" id="GO:0000724">
    <property type="term" value="P:double-strand break repair via homologous recombination"/>
    <property type="evidence" value="ECO:0007669"/>
    <property type="project" value="TreeGrafter"/>
</dbReference>
<dbReference type="SMART" id="SM00487">
    <property type="entry name" value="DEXDc"/>
    <property type="match status" value="1"/>
</dbReference>
<dbReference type="CDD" id="cd18794">
    <property type="entry name" value="SF2_C_RecQ"/>
    <property type="match status" value="1"/>
</dbReference>
<dbReference type="InterPro" id="IPR004589">
    <property type="entry name" value="DNA_helicase_ATP-dep_RecQ"/>
</dbReference>
<keyword evidence="6 10" id="KW-0067">ATP-binding</keyword>
<dbReference type="GO" id="GO:0016592">
    <property type="term" value="C:mediator complex"/>
    <property type="evidence" value="ECO:0007669"/>
    <property type="project" value="TreeGrafter"/>
</dbReference>
<comment type="catalytic activity">
    <reaction evidence="9 10">
        <text>Couples ATP hydrolysis with the unwinding of duplex DNA by translocating in the 3'-5' direction.</text>
        <dbReference type="EC" id="5.6.2.4"/>
    </reaction>
</comment>
<evidence type="ECO:0000256" key="10">
    <source>
        <dbReference type="RuleBase" id="RU364117"/>
    </source>
</evidence>